<dbReference type="InterPro" id="IPR035069">
    <property type="entry name" value="TTHA1013/TTHA0281-like"/>
</dbReference>
<name>I2PX35_9BACT</name>
<dbReference type="InterPro" id="IPR010985">
    <property type="entry name" value="Ribbon_hlx_hlx"/>
</dbReference>
<accession>I2PX35</accession>
<organism evidence="2">
    <name type="scientific">Desulfovibrio sp. U5L</name>
    <dbReference type="NCBI Taxonomy" id="596152"/>
    <lineage>
        <taxon>Bacteria</taxon>
        <taxon>Pseudomonadati</taxon>
        <taxon>Thermodesulfobacteriota</taxon>
        <taxon>Desulfovibrionia</taxon>
        <taxon>Desulfovibrionales</taxon>
        <taxon>Desulfovibrionaceae</taxon>
        <taxon>Desulfovibrio</taxon>
    </lineage>
</organism>
<dbReference type="GO" id="GO:0006355">
    <property type="term" value="P:regulation of DNA-templated transcription"/>
    <property type="evidence" value="ECO:0007669"/>
    <property type="project" value="InterPro"/>
</dbReference>
<dbReference type="PANTHER" id="PTHR34504">
    <property type="entry name" value="ANTITOXIN HICB"/>
    <property type="match status" value="1"/>
</dbReference>
<sequence>MKRRYPAILHTDDGIGYGVTIPDLPGCFTTGDTLDEALASVQEAVEACLFDAEEAPQARPATEVLGTAEAEGGVLAFVEVDLSFLDREPIRVNISVPRNRLERIDAAAKEMGMTRSGFLVQAAEQLIERR</sequence>
<dbReference type="InterPro" id="IPR051404">
    <property type="entry name" value="TA_system_antitoxin"/>
</dbReference>
<dbReference type="SUPFAM" id="SSF47598">
    <property type="entry name" value="Ribbon-helix-helix"/>
    <property type="match status" value="1"/>
</dbReference>
<dbReference type="SUPFAM" id="SSF143100">
    <property type="entry name" value="TTHA1013/TTHA0281-like"/>
    <property type="match status" value="1"/>
</dbReference>
<proteinExistence type="predicted"/>
<evidence type="ECO:0000313" key="2">
    <source>
        <dbReference type="EMBL" id="EIG52091.1"/>
    </source>
</evidence>
<dbReference type="InterPro" id="IPR031807">
    <property type="entry name" value="HicB-like"/>
</dbReference>
<feature type="domain" description="HicB-like antitoxin of toxin-antitoxin system" evidence="1">
    <location>
        <begin position="5"/>
        <end position="123"/>
    </location>
</feature>
<dbReference type="HOGENOM" id="CLU_114047_1_1_7"/>
<dbReference type="STRING" id="596152.DesU5LDRAFT_0383"/>
<dbReference type="Gene3D" id="3.30.160.250">
    <property type="match status" value="1"/>
</dbReference>
<dbReference type="EMBL" id="JH600068">
    <property type="protein sequence ID" value="EIG52091.1"/>
    <property type="molecule type" value="Genomic_DNA"/>
</dbReference>
<dbReference type="CDD" id="cd22231">
    <property type="entry name" value="RHH_NikR_HicB-like"/>
    <property type="match status" value="1"/>
</dbReference>
<protein>
    <recommendedName>
        <fullName evidence="1">HicB-like antitoxin of toxin-antitoxin system domain-containing protein</fullName>
    </recommendedName>
</protein>
<dbReference type="Pfam" id="PF15919">
    <property type="entry name" value="HicB_lk_antitox"/>
    <property type="match status" value="1"/>
</dbReference>
<dbReference type="eggNOG" id="COG1598">
    <property type="taxonomic scope" value="Bacteria"/>
</dbReference>
<gene>
    <name evidence="2" type="ORF">DesU5LDRAFT_0383</name>
</gene>
<evidence type="ECO:0000259" key="1">
    <source>
        <dbReference type="Pfam" id="PF15919"/>
    </source>
</evidence>
<dbReference type="AlphaFoldDB" id="I2PX35"/>
<dbReference type="PANTHER" id="PTHR34504:SF2">
    <property type="entry name" value="UPF0150 PROTEIN SSL0259"/>
    <property type="match status" value="1"/>
</dbReference>
<dbReference type="OrthoDB" id="9807959at2"/>
<reference evidence="2" key="1">
    <citation type="submission" date="2011-11" db="EMBL/GenBank/DDBJ databases">
        <title>Improved High-Quality Draft sequence of Desulfovibrio sp. U5L.</title>
        <authorList>
            <consortium name="US DOE Joint Genome Institute"/>
            <person name="Lucas S."/>
            <person name="Han J."/>
            <person name="Lapidus A."/>
            <person name="Cheng J.-F."/>
            <person name="Goodwin L."/>
            <person name="Pitluck S."/>
            <person name="Peters L."/>
            <person name="Ovchinnikova G."/>
            <person name="Held B."/>
            <person name="Detter J.C."/>
            <person name="Han C."/>
            <person name="Tapia R."/>
            <person name="Land M."/>
            <person name="Hauser L."/>
            <person name="Kyrpides N."/>
            <person name="Ivanova N."/>
            <person name="Pagani I."/>
            <person name="Gabster J."/>
            <person name="Walker C."/>
            <person name="Stolyar S."/>
            <person name="Stahl D."/>
            <person name="Arkin A."/>
            <person name="Dehal P."/>
            <person name="Hazen T."/>
            <person name="Woyke T."/>
        </authorList>
    </citation>
    <scope>NUCLEOTIDE SEQUENCE [LARGE SCALE GENOMIC DNA]</scope>
    <source>
        <strain evidence="2">U5L</strain>
    </source>
</reference>